<name>A0A1T5CBU7_9SPHI</name>
<dbReference type="Gene3D" id="3.40.50.11970">
    <property type="match status" value="1"/>
</dbReference>
<reference evidence="3" key="1">
    <citation type="submission" date="2017-02" db="EMBL/GenBank/DDBJ databases">
        <authorList>
            <person name="Varghese N."/>
            <person name="Submissions S."/>
        </authorList>
    </citation>
    <scope>NUCLEOTIDE SEQUENCE [LARGE SCALE GENOMIC DNA]</scope>
    <source>
        <strain evidence="3">DSM 24091</strain>
    </source>
</reference>
<dbReference type="PROSITE" id="PS51257">
    <property type="entry name" value="PROKAR_LIPOPROTEIN"/>
    <property type="match status" value="1"/>
</dbReference>
<proteinExistence type="predicted"/>
<organism evidence="2 3">
    <name type="scientific">Sphingobacterium nematocida</name>
    <dbReference type="NCBI Taxonomy" id="1513896"/>
    <lineage>
        <taxon>Bacteria</taxon>
        <taxon>Pseudomonadati</taxon>
        <taxon>Bacteroidota</taxon>
        <taxon>Sphingobacteriia</taxon>
        <taxon>Sphingobacteriales</taxon>
        <taxon>Sphingobacteriaceae</taxon>
        <taxon>Sphingobacterium</taxon>
    </lineage>
</organism>
<feature type="chain" id="PRO_5013341212" description="Clostripain" evidence="1">
    <location>
        <begin position="18"/>
        <end position="377"/>
    </location>
</feature>
<protein>
    <recommendedName>
        <fullName evidence="4">Clostripain</fullName>
    </recommendedName>
</protein>
<dbReference type="EMBL" id="FUZF01000003">
    <property type="protein sequence ID" value="SKB56816.1"/>
    <property type="molecule type" value="Genomic_DNA"/>
</dbReference>
<dbReference type="Pfam" id="PF03415">
    <property type="entry name" value="Peptidase_C11"/>
    <property type="match status" value="1"/>
</dbReference>
<evidence type="ECO:0000313" key="2">
    <source>
        <dbReference type="EMBL" id="SKB56816.1"/>
    </source>
</evidence>
<evidence type="ECO:0008006" key="4">
    <source>
        <dbReference type="Google" id="ProtNLM"/>
    </source>
</evidence>
<evidence type="ECO:0000256" key="1">
    <source>
        <dbReference type="SAM" id="SignalP"/>
    </source>
</evidence>
<dbReference type="RefSeq" id="WP_079642257.1">
    <property type="nucleotide sequence ID" value="NZ_FUZF01000003.1"/>
</dbReference>
<dbReference type="PANTHER" id="PTHR37835:SF1">
    <property type="entry name" value="ALPHA-CLOSTRIPAIN"/>
    <property type="match status" value="1"/>
</dbReference>
<dbReference type="STRING" id="1513896.SAMN05660841_01298"/>
<dbReference type="AlphaFoldDB" id="A0A1T5CBU7"/>
<keyword evidence="1" id="KW-0732">Signal</keyword>
<dbReference type="InterPro" id="IPR005077">
    <property type="entry name" value="Peptidase_C11"/>
</dbReference>
<accession>A0A1T5CBU7</accession>
<dbReference type="Proteomes" id="UP000190150">
    <property type="component" value="Unassembled WGS sequence"/>
</dbReference>
<dbReference type="OrthoDB" id="5507507at2"/>
<gene>
    <name evidence="2" type="ORF">SAMN05660841_01298</name>
</gene>
<feature type="signal peptide" evidence="1">
    <location>
        <begin position="1"/>
        <end position="17"/>
    </location>
</feature>
<keyword evidence="3" id="KW-1185">Reference proteome</keyword>
<evidence type="ECO:0000313" key="3">
    <source>
        <dbReference type="Proteomes" id="UP000190150"/>
    </source>
</evidence>
<dbReference type="PANTHER" id="PTHR37835">
    <property type="entry name" value="ALPHA-CLOSTRIPAIN"/>
    <property type="match status" value="1"/>
</dbReference>
<sequence>MQKTLLYPLFFLTLLFAACGKSKLEPEAKQKFRTVLVYLAANNSLEEEAYKNMRQMEDAIGDIDGNLIVYTRLPNEKPALYEVSKTNSGQGDFKKIKDYFPHSSSDPTIMKSVINEVQSLYPAESYGLILWSHATGWIPASQGGIKLRSFGDDDGHVMDITDLNNALPNNFDFIMFDACSMASTEVLYEIKDKAKYFIASPGEVVSNGMPYDKITNDLFLPGSEGYKAIAKKYFDHYNSLSGLNQSATISVIKADQLQELATQTKITLQSQPPLYTDFNRNNIQRMDFDRFGNPLIAFDFLDFLNQNYNNNPNYQKTKTSLEKATLYKANTQFFNGFEIKTNSGLTCYIPSSENAGPAHTFYKTLKWYKDSGFDSLF</sequence>